<protein>
    <submittedName>
        <fullName evidence="5">SICA antigen</fullName>
    </submittedName>
</protein>
<evidence type="ECO:0000259" key="4">
    <source>
        <dbReference type="Pfam" id="PF12887"/>
    </source>
</evidence>
<dbReference type="GeneID" id="30907635"/>
<evidence type="ECO:0000313" key="5">
    <source>
        <dbReference type="EMBL" id="ANQ06305.1"/>
    </source>
</evidence>
<feature type="domain" description="Schizont-infected cell agglutination extracellular beta" evidence="2">
    <location>
        <begin position="626"/>
        <end position="802"/>
    </location>
</feature>
<dbReference type="OrthoDB" id="9945370at2759"/>
<feature type="compositionally biased region" description="Basic and acidic residues" evidence="1">
    <location>
        <begin position="331"/>
        <end position="357"/>
    </location>
</feature>
<feature type="region of interest" description="Disordered" evidence="1">
    <location>
        <begin position="1356"/>
        <end position="1385"/>
    </location>
</feature>
<dbReference type="Pfam" id="PF12887">
    <property type="entry name" value="SICA_alpha"/>
    <property type="match status" value="1"/>
</dbReference>
<feature type="domain" description="Schizont-infected cell agglutination extracellular beta" evidence="2">
    <location>
        <begin position="397"/>
        <end position="570"/>
    </location>
</feature>
<dbReference type="RefSeq" id="XP_019913000.1">
    <property type="nucleotide sequence ID" value="XM_020057721.1"/>
</dbReference>
<feature type="region of interest" description="Disordered" evidence="1">
    <location>
        <begin position="1067"/>
        <end position="1119"/>
    </location>
</feature>
<feature type="compositionally biased region" description="Basic and acidic residues" evidence="1">
    <location>
        <begin position="310"/>
        <end position="320"/>
    </location>
</feature>
<reference evidence="6" key="1">
    <citation type="submission" date="2016-06" db="EMBL/GenBank/DDBJ databases">
        <title>First high quality genome sequence of Plasmodium coatneyi using continuous long reads from single molecule, real-time sequencing.</title>
        <authorList>
            <person name="Chien J.-T."/>
            <person name="Pakala S.B."/>
            <person name="Geraldo J.A."/>
            <person name="Lapp S.A."/>
            <person name="Barnwell J.W."/>
            <person name="Kissinger J.C."/>
            <person name="Galinski M.R."/>
            <person name="Humphrey J.C."/>
        </authorList>
    </citation>
    <scope>NUCLEOTIDE SEQUENCE [LARGE SCALE GENOMIC DNA]</scope>
    <source>
        <strain evidence="6">Hackeri</strain>
    </source>
</reference>
<feature type="domain" description="Schizont-infected cell agglutination C-terminal" evidence="3">
    <location>
        <begin position="1330"/>
        <end position="1435"/>
    </location>
</feature>
<dbReference type="VEuPathDB" id="PlasmoDB:PCOAH_00009120"/>
<dbReference type="Pfam" id="PF12878">
    <property type="entry name" value="SICA_beta"/>
    <property type="match status" value="3"/>
</dbReference>
<dbReference type="Pfam" id="PF12879">
    <property type="entry name" value="SICA_C"/>
    <property type="match status" value="1"/>
</dbReference>
<dbReference type="InterPro" id="IPR024288">
    <property type="entry name" value="SICA_C"/>
</dbReference>
<gene>
    <name evidence="5" type="ORF">PCOAH_00009120</name>
</gene>
<evidence type="ECO:0000259" key="2">
    <source>
        <dbReference type="Pfam" id="PF12878"/>
    </source>
</evidence>
<dbReference type="InterPro" id="IPR024290">
    <property type="entry name" value="SICA_extracell_a"/>
</dbReference>
<dbReference type="KEGG" id="pcot:PCOAH_00009120"/>
<feature type="compositionally biased region" description="Low complexity" evidence="1">
    <location>
        <begin position="1069"/>
        <end position="1081"/>
    </location>
</feature>
<feature type="region of interest" description="Disordered" evidence="1">
    <location>
        <begin position="1158"/>
        <end position="1188"/>
    </location>
</feature>
<accession>A0A1B1DUQ2</accession>
<evidence type="ECO:0000256" key="1">
    <source>
        <dbReference type="SAM" id="MobiDB-lite"/>
    </source>
</evidence>
<sequence length="1435" mass="162622">MEYEFFSEFLVEWIQMKGYNTIGHYQCVGGDSIYRGIYYLHYLQGKILNDMKGVFEDLFKNLKEDAPEINKLCADTENDKGEKLTHNREKELCKALVKILYWISGLIEKEEQIAKKQWKWYWEKRKDIEQKNWKLYAYARCILGKITVAKLFWDHCDISKVGPIAKKAVEGTIDKKNVQVENDMCKKADLKSLSIAGIFLWDKMDKWIDEGTTKKGRLKDIRKNGQYCWAKKSSEEKEEEMENIRASTAEFLDVKDKDGIGDLIDSHGKGSEEELEKVAVKVKPGTDNTGNQVILKEIYKTLGDIHAKNVKRAQDRDSAKGKGSQAISDDNADRVTGHGGEPEKRKETGEGREGDRTVRRRKPDMRGNDPDKGKVDRGKIDKGKVDKGMDCKDKMELCDRVNCVTTNWFNDRITKAYQKQTWCQFWNNDVQNRLNDLSTAMTDTETGDYDLCKNIGEADGTSNKEAKRKACEYITKGLEHIYKIRKSGGWTEDDGDKQKKMERNQQFGQTMSCFLLNVYADQLIQKSAENGCSITEDKIQEMFDKGKTKMNEWCKNNGGTCIECTRKKDLTCTLNVKENLWDAGGSARCMDYNNIRNKVEGLLKADTKVKRTLNSICRDCTKEGKTLCQRVECVANNWFEDRIGPTENKQTWCTFWNTDAKNRLKGISEKMLAGAAAMDSLCKSADGKTITLNAAGKKACQYIFSGLKYIYEVKENTALLNKKKARNFRLTDQTMYCLFLNAYADMLIQKTKGQVCPILEEEIKDMFNEGNKNRDNWCEEKKNGKGGDCVPCTRDTSYAKCELSVDNDLWDKNSNCQENKDNVEKKVDDLLDTSQKTEPKVKEAVNAINDINKNNNLCDRVKCIYYRWGENRKYNGTYQDWDLFWDADVKNRLNELFEKIVAAKDETIDAHCNSTDEKNTTLNEAQKKACEYIVKGLKHIYKIPKGTDGTDQQKIDDNLIFHRTFSCMLLNIFADEMETKCSANKKADIEKGITHAFQQSDKIKKDISPCKTEGDLCPLCTQDNSYKDCKIQKSDGDTIKKRFDEMLDPKQNMEPKVKQVLKAITDICPKPAATKPPTTSSTERRGRSESSGDSAPPPAEKVPANKEGEKTDEDEEGKCKAGLKDAGANSASVGVSVGAACTSNADLGEPSKELIALYGGGGESTTTQAVTEERRTPKSVDHGTPDKSGTDVGHINGIILPLFTLQVKGTLQVVLQVIRRVGILPPLRPKFRLHNPQLLIHNTLLLQVVSYLVFQVHLVLQVEVPLVVIQVVHHNKVVTNHKVHLPQGNHKEQQYPHLGVLQRLMVVQGGGVASPPPFLFQSQRTHRVRGPPSLEEQLPDHVNDQADGPHEYTLVKKRRQPRSAPTKTMRPKKQGVGRPAGPRGVGRRTIIDIHLEVLDECQKGDLQSTIEDFFEILVQEFMGCEFMKKENVPKE</sequence>
<evidence type="ECO:0000259" key="3">
    <source>
        <dbReference type="Pfam" id="PF12879"/>
    </source>
</evidence>
<evidence type="ECO:0000313" key="6">
    <source>
        <dbReference type="Proteomes" id="UP000092716"/>
    </source>
</evidence>
<feature type="domain" description="Schizont-infected cell agglutination extracellular alpha" evidence="4">
    <location>
        <begin position="46"/>
        <end position="207"/>
    </location>
</feature>
<keyword evidence="6" id="KW-1185">Reference proteome</keyword>
<feature type="compositionally biased region" description="Basic and acidic residues" evidence="1">
    <location>
        <begin position="364"/>
        <end position="385"/>
    </location>
</feature>
<feature type="region of interest" description="Disordered" evidence="1">
    <location>
        <begin position="310"/>
        <end position="385"/>
    </location>
</feature>
<name>A0A1B1DUQ2_9APIC</name>
<proteinExistence type="predicted"/>
<dbReference type="InterPro" id="IPR024285">
    <property type="entry name" value="SICA_extracell_b"/>
</dbReference>
<feature type="compositionally biased region" description="Basic and acidic residues" evidence="1">
    <location>
        <begin position="1171"/>
        <end position="1188"/>
    </location>
</feature>
<dbReference type="EMBL" id="CP016242">
    <property type="protein sequence ID" value="ANQ06305.1"/>
    <property type="molecule type" value="Genomic_DNA"/>
</dbReference>
<feature type="domain" description="Schizont-infected cell agglutination extracellular beta" evidence="2">
    <location>
        <begin position="856"/>
        <end position="1031"/>
    </location>
</feature>
<organism evidence="5 6">
    <name type="scientific">Plasmodium coatneyi</name>
    <dbReference type="NCBI Taxonomy" id="208452"/>
    <lineage>
        <taxon>Eukaryota</taxon>
        <taxon>Sar</taxon>
        <taxon>Alveolata</taxon>
        <taxon>Apicomplexa</taxon>
        <taxon>Aconoidasida</taxon>
        <taxon>Haemosporida</taxon>
        <taxon>Plasmodiidae</taxon>
        <taxon>Plasmodium</taxon>
    </lineage>
</organism>
<dbReference type="Proteomes" id="UP000092716">
    <property type="component" value="Chromosome 4"/>
</dbReference>